<reference evidence="2" key="2">
    <citation type="journal article" date="2024" name="Plant">
        <title>Genomic evolution and insights into agronomic trait innovations of Sesamum species.</title>
        <authorList>
            <person name="Miao H."/>
            <person name="Wang L."/>
            <person name="Qu L."/>
            <person name="Liu H."/>
            <person name="Sun Y."/>
            <person name="Le M."/>
            <person name="Wang Q."/>
            <person name="Wei S."/>
            <person name="Zheng Y."/>
            <person name="Lin W."/>
            <person name="Duan Y."/>
            <person name="Cao H."/>
            <person name="Xiong S."/>
            <person name="Wang X."/>
            <person name="Wei L."/>
            <person name="Li C."/>
            <person name="Ma Q."/>
            <person name="Ju M."/>
            <person name="Zhao R."/>
            <person name="Li G."/>
            <person name="Mu C."/>
            <person name="Tian Q."/>
            <person name="Mei H."/>
            <person name="Zhang T."/>
            <person name="Gao T."/>
            <person name="Zhang H."/>
        </authorList>
    </citation>
    <scope>NUCLEOTIDE SEQUENCE</scope>
    <source>
        <strain evidence="2">KEN8</strain>
    </source>
</reference>
<dbReference type="EMBL" id="JACGWM010000010">
    <property type="protein sequence ID" value="KAL0346504.1"/>
    <property type="molecule type" value="Genomic_DNA"/>
</dbReference>
<protein>
    <submittedName>
        <fullName evidence="2">Uncharacterized protein</fullName>
    </submittedName>
</protein>
<evidence type="ECO:0000256" key="1">
    <source>
        <dbReference type="SAM" id="Phobius"/>
    </source>
</evidence>
<comment type="caution">
    <text evidence="2">The sequence shown here is derived from an EMBL/GenBank/DDBJ whole genome shotgun (WGS) entry which is preliminary data.</text>
</comment>
<dbReference type="PANTHER" id="PTHR15852">
    <property type="entry name" value="PLASTID TRANSCRIPTIONALLY ACTIVE PROTEIN"/>
    <property type="match status" value="1"/>
</dbReference>
<reference evidence="2" key="1">
    <citation type="submission" date="2020-06" db="EMBL/GenBank/DDBJ databases">
        <authorList>
            <person name="Li T."/>
            <person name="Hu X."/>
            <person name="Zhang T."/>
            <person name="Song X."/>
            <person name="Zhang H."/>
            <person name="Dai N."/>
            <person name="Sheng W."/>
            <person name="Hou X."/>
            <person name="Wei L."/>
        </authorList>
    </citation>
    <scope>NUCLEOTIDE SEQUENCE</scope>
    <source>
        <strain evidence="2">KEN8</strain>
        <tissue evidence="2">Leaf</tissue>
    </source>
</reference>
<sequence length="261" mass="30021">MPNSKSNVRKQRITKPDPPCVVCRGSGRVDCHSCNGSGSSFCLPSFCINTFTFFSVLHFHVILSTVIFWSYYYLFTRDEDAIEVFVELKHIQFFAEMNKELSFVAHLLLRNGNMEHEMCEKVGIKCKVRSGSIIRYPLLDQLDCILHCKLCISIYCGGHFPSQESCSMFNPTGRTNHTELAILPKGEWPKWCRSCGGSGLGYCNWCLGTGEYRYIMGFKFMNKESDQLQDNQIYQVRRQMGSRSFTELLLNDDQSDSDRER</sequence>
<dbReference type="PANTHER" id="PTHR15852:SF54">
    <property type="entry name" value="PROTEIN SSUH2 HOMOLOG"/>
    <property type="match status" value="1"/>
</dbReference>
<keyword evidence="1" id="KW-0472">Membrane</keyword>
<organism evidence="2">
    <name type="scientific">Sesamum calycinum</name>
    <dbReference type="NCBI Taxonomy" id="2727403"/>
    <lineage>
        <taxon>Eukaryota</taxon>
        <taxon>Viridiplantae</taxon>
        <taxon>Streptophyta</taxon>
        <taxon>Embryophyta</taxon>
        <taxon>Tracheophyta</taxon>
        <taxon>Spermatophyta</taxon>
        <taxon>Magnoliopsida</taxon>
        <taxon>eudicotyledons</taxon>
        <taxon>Gunneridae</taxon>
        <taxon>Pentapetalae</taxon>
        <taxon>asterids</taxon>
        <taxon>lamiids</taxon>
        <taxon>Lamiales</taxon>
        <taxon>Pedaliaceae</taxon>
        <taxon>Sesamum</taxon>
    </lineage>
</organism>
<proteinExistence type="predicted"/>
<evidence type="ECO:0000313" key="2">
    <source>
        <dbReference type="EMBL" id="KAL0346504.1"/>
    </source>
</evidence>
<keyword evidence="1" id="KW-0812">Transmembrane</keyword>
<feature type="transmembrane region" description="Helical" evidence="1">
    <location>
        <begin position="53"/>
        <end position="74"/>
    </location>
</feature>
<dbReference type="AlphaFoldDB" id="A0AAW2NRU4"/>
<accession>A0AAW2NRU4</accession>
<keyword evidence="1" id="KW-1133">Transmembrane helix</keyword>
<name>A0AAW2NRU4_9LAMI</name>
<gene>
    <name evidence="2" type="ORF">Scaly_1666400</name>
</gene>